<evidence type="ECO:0000313" key="2">
    <source>
        <dbReference type="Proteomes" id="UP000316726"/>
    </source>
</evidence>
<reference evidence="1 2" key="1">
    <citation type="submission" date="2018-07" db="EMBL/GenBank/DDBJ databases">
        <title>The complete nuclear genome of the prasinophyte Chloropicon primus (CCMP1205).</title>
        <authorList>
            <person name="Pombert J.-F."/>
            <person name="Otis C."/>
            <person name="Turmel M."/>
            <person name="Lemieux C."/>
        </authorList>
    </citation>
    <scope>NUCLEOTIDE SEQUENCE [LARGE SCALE GENOMIC DNA]</scope>
    <source>
        <strain evidence="1 2">CCMP1205</strain>
    </source>
</reference>
<accession>A0A5B8MU00</accession>
<sequence length="497" mass="54892">MTAEQEDLWDTRSLYSSQLSAEDLLWTDWFGGTEEDATFEEALLGKSSIGKKGGGLGSFTSMSTTEDEAAWSSDEMSKRVLQRTSKGKRRECVGANLFKDGCVSVALWCDPEATSREISKEFGRGKCNPTALYNAGSGGATGPKDYVLDHAGDLGLAVCATTTKPIAYREWKRSIIDALGGKKGGSAEAVLKEAFEKLEGSDVLYEGLFGIPLPRVLFHEPKHGTVDMEQTSGTGWKMPALVKAQDACIAAVRGVRKHLLRCQKEYVRVGAEFVFDFQKPDGGHESMIPREYDVFNLGRFASFGSVPQSLSSELLGQEDAVDLMVVAPPDKYGKRTSIQLGTFGMTNMGKPLLNASVFEASDESLLSHRNYPLLGLGYVSNGFSGIKWRQKLPRWRRALRRSGKKFRDRVNFLISKGGVRRDMLQGESKGDAAEPQHLDTLEVIHGECVAGMFYMTPNFESYDLRAGNPIPMLLHRLHTRTLAAGNRRQQRCVYQLQ</sequence>
<dbReference type="EMBL" id="CP031042">
    <property type="protein sequence ID" value="QDZ23135.1"/>
    <property type="molecule type" value="Genomic_DNA"/>
</dbReference>
<organism evidence="1 2">
    <name type="scientific">Chloropicon primus</name>
    <dbReference type="NCBI Taxonomy" id="1764295"/>
    <lineage>
        <taxon>Eukaryota</taxon>
        <taxon>Viridiplantae</taxon>
        <taxon>Chlorophyta</taxon>
        <taxon>Chloropicophyceae</taxon>
        <taxon>Chloropicales</taxon>
        <taxon>Chloropicaceae</taxon>
        <taxon>Chloropicon</taxon>
    </lineage>
</organism>
<proteinExistence type="predicted"/>
<evidence type="ECO:0000313" key="1">
    <source>
        <dbReference type="EMBL" id="QDZ23135.1"/>
    </source>
</evidence>
<keyword evidence="2" id="KW-1185">Reference proteome</keyword>
<name>A0A5B8MU00_9CHLO</name>
<dbReference type="Proteomes" id="UP000316726">
    <property type="component" value="Chromosome 9"/>
</dbReference>
<dbReference type="AlphaFoldDB" id="A0A5B8MU00"/>
<protein>
    <submittedName>
        <fullName evidence="1">Uncharacterized protein</fullName>
    </submittedName>
</protein>
<gene>
    <name evidence="1" type="ORF">A3770_09p56530</name>
</gene>